<dbReference type="AlphaFoldDB" id="A0AAW8ECR2"/>
<feature type="compositionally biased region" description="Polar residues" evidence="1">
    <location>
        <begin position="1"/>
        <end position="10"/>
    </location>
</feature>
<evidence type="ECO:0000313" key="3">
    <source>
        <dbReference type="Proteomes" id="UP001224845"/>
    </source>
</evidence>
<feature type="region of interest" description="Disordered" evidence="1">
    <location>
        <begin position="1"/>
        <end position="85"/>
    </location>
</feature>
<evidence type="ECO:0000313" key="2">
    <source>
        <dbReference type="EMBL" id="MDP9969892.1"/>
    </source>
</evidence>
<dbReference type="RefSeq" id="WP_307592848.1">
    <property type="nucleotide sequence ID" value="NZ_CAXUQE020000001.1"/>
</dbReference>
<sequence>MTQRRSTESANAPAYGRPVPAERSMKREARTPAENGEPMGPNNGPAITEQRKPPTPGDAAVGESGNHGSSPGSQPGRPEKALREE</sequence>
<reference evidence="2" key="1">
    <citation type="submission" date="2023-07" db="EMBL/GenBank/DDBJ databases">
        <title>Sorghum-associated microbial communities from plants grown in Nebraska, USA.</title>
        <authorList>
            <person name="Schachtman D."/>
        </authorList>
    </citation>
    <scope>NUCLEOTIDE SEQUENCE</scope>
    <source>
        <strain evidence="2">DS3315</strain>
    </source>
</reference>
<gene>
    <name evidence="2" type="ORF">J2W39_001122</name>
</gene>
<accession>A0AAW8ECR2</accession>
<organism evidence="2 3">
    <name type="scientific">Variovorax paradoxus</name>
    <dbReference type="NCBI Taxonomy" id="34073"/>
    <lineage>
        <taxon>Bacteria</taxon>
        <taxon>Pseudomonadati</taxon>
        <taxon>Pseudomonadota</taxon>
        <taxon>Betaproteobacteria</taxon>
        <taxon>Burkholderiales</taxon>
        <taxon>Comamonadaceae</taxon>
        <taxon>Variovorax</taxon>
    </lineage>
</organism>
<protein>
    <submittedName>
        <fullName evidence="2">Uncharacterized protein</fullName>
    </submittedName>
</protein>
<dbReference type="Proteomes" id="UP001224845">
    <property type="component" value="Unassembled WGS sequence"/>
</dbReference>
<evidence type="ECO:0000256" key="1">
    <source>
        <dbReference type="SAM" id="MobiDB-lite"/>
    </source>
</evidence>
<comment type="caution">
    <text evidence="2">The sequence shown here is derived from an EMBL/GenBank/DDBJ whole genome shotgun (WGS) entry which is preliminary data.</text>
</comment>
<name>A0AAW8ECR2_VARPD</name>
<proteinExistence type="predicted"/>
<dbReference type="EMBL" id="JAUSRV010000003">
    <property type="protein sequence ID" value="MDP9969892.1"/>
    <property type="molecule type" value="Genomic_DNA"/>
</dbReference>